<dbReference type="GO" id="GO:0005737">
    <property type="term" value="C:cytoplasm"/>
    <property type="evidence" value="ECO:0007669"/>
    <property type="project" value="UniProtKB-SubCell"/>
</dbReference>
<dbReference type="Pfam" id="PF01135">
    <property type="entry name" value="PCMT"/>
    <property type="match status" value="1"/>
</dbReference>
<gene>
    <name evidence="12" type="primary">pcm</name>
    <name evidence="12" type="ORF">BOW52_05930</name>
</gene>
<protein>
    <recommendedName>
        <fullName evidence="4">Protein-L-isoaspartate O-methyltransferase</fullName>
        <ecNumber evidence="3">2.1.1.77</ecNumber>
    </recommendedName>
    <alternativeName>
        <fullName evidence="11">L-isoaspartyl protein carboxyl methyltransferase</fullName>
    </alternativeName>
    <alternativeName>
        <fullName evidence="9">Protein L-isoaspartyl methyltransferase</fullName>
    </alternativeName>
    <alternativeName>
        <fullName evidence="10">Protein-beta-aspartate methyltransferase</fullName>
    </alternativeName>
</protein>
<evidence type="ECO:0000256" key="3">
    <source>
        <dbReference type="ARBA" id="ARBA00011890"/>
    </source>
</evidence>
<dbReference type="GO" id="GO:0032259">
    <property type="term" value="P:methylation"/>
    <property type="evidence" value="ECO:0007669"/>
    <property type="project" value="UniProtKB-KW"/>
</dbReference>
<evidence type="ECO:0000256" key="11">
    <source>
        <dbReference type="ARBA" id="ARBA00031350"/>
    </source>
</evidence>
<comment type="caution">
    <text evidence="12">The sequence shown here is derived from an EMBL/GenBank/DDBJ whole genome shotgun (WGS) entry which is preliminary data.</text>
</comment>
<evidence type="ECO:0000313" key="13">
    <source>
        <dbReference type="Proteomes" id="UP000190198"/>
    </source>
</evidence>
<dbReference type="Proteomes" id="UP000190198">
    <property type="component" value="Unassembled WGS sequence"/>
</dbReference>
<sequence>MTSQRTRDRLIDRLKEQGIHNPAVLSVMRSTPRHLFIEEALAHRAYEDTALPIGLGQTISQPYIVARMTE</sequence>
<proteinExistence type="inferred from homology"/>
<dbReference type="GO" id="GO:0004719">
    <property type="term" value="F:protein-L-isoaspartate (D-aspartate) O-methyltransferase activity"/>
    <property type="evidence" value="ECO:0007669"/>
    <property type="project" value="UniProtKB-EC"/>
</dbReference>
<dbReference type="SUPFAM" id="SSF53335">
    <property type="entry name" value="S-adenosyl-L-methionine-dependent methyltransferases"/>
    <property type="match status" value="1"/>
</dbReference>
<reference evidence="12 13" key="1">
    <citation type="submission" date="2016-11" db="EMBL/GenBank/DDBJ databases">
        <title>Mixed transmission modes and dynamic genome evolution in an obligate animal-bacterial symbiosis.</title>
        <authorList>
            <person name="Russell S.L."/>
            <person name="Corbett-Detig R.B."/>
            <person name="Cavanaugh C.M."/>
        </authorList>
    </citation>
    <scope>NUCLEOTIDE SEQUENCE [LARGE SCALE GENOMIC DNA]</scope>
    <source>
        <strain evidence="12">Sp-SM6</strain>
    </source>
</reference>
<organism evidence="12 13">
    <name type="scientific">Solemya elarraichensis gill symbiont</name>
    <dbReference type="NCBI Taxonomy" id="1918949"/>
    <lineage>
        <taxon>Bacteria</taxon>
        <taxon>Pseudomonadati</taxon>
        <taxon>Pseudomonadota</taxon>
        <taxon>Gammaproteobacteria</taxon>
        <taxon>sulfur-oxidizing symbionts</taxon>
    </lineage>
</organism>
<dbReference type="InterPro" id="IPR029063">
    <property type="entry name" value="SAM-dependent_MTases_sf"/>
</dbReference>
<evidence type="ECO:0000313" key="12">
    <source>
        <dbReference type="EMBL" id="OOZ40366.1"/>
    </source>
</evidence>
<evidence type="ECO:0000256" key="1">
    <source>
        <dbReference type="ARBA" id="ARBA00004496"/>
    </source>
</evidence>
<keyword evidence="7 12" id="KW-0808">Transferase</keyword>
<comment type="similarity">
    <text evidence="2">Belongs to the methyltransferase superfamily. L-isoaspartyl/D-aspartyl protein methyltransferase family.</text>
</comment>
<keyword evidence="6 12" id="KW-0489">Methyltransferase</keyword>
<keyword evidence="8" id="KW-0949">S-adenosyl-L-methionine</keyword>
<keyword evidence="5" id="KW-0963">Cytoplasm</keyword>
<evidence type="ECO:0000256" key="8">
    <source>
        <dbReference type="ARBA" id="ARBA00022691"/>
    </source>
</evidence>
<evidence type="ECO:0000256" key="5">
    <source>
        <dbReference type="ARBA" id="ARBA00022490"/>
    </source>
</evidence>
<dbReference type="Gene3D" id="3.40.50.150">
    <property type="entry name" value="Vaccinia Virus protein VP39"/>
    <property type="match status" value="1"/>
</dbReference>
<name>A0A1T2L5Z8_9GAMM</name>
<evidence type="ECO:0000256" key="2">
    <source>
        <dbReference type="ARBA" id="ARBA00005369"/>
    </source>
</evidence>
<comment type="subcellular location">
    <subcellularLocation>
        <location evidence="1">Cytoplasm</location>
    </subcellularLocation>
</comment>
<evidence type="ECO:0000256" key="6">
    <source>
        <dbReference type="ARBA" id="ARBA00022603"/>
    </source>
</evidence>
<evidence type="ECO:0000256" key="4">
    <source>
        <dbReference type="ARBA" id="ARBA00013346"/>
    </source>
</evidence>
<keyword evidence="13" id="KW-1185">Reference proteome</keyword>
<accession>A0A1T2L5Z8</accession>
<evidence type="ECO:0000256" key="10">
    <source>
        <dbReference type="ARBA" id="ARBA00031323"/>
    </source>
</evidence>
<dbReference type="PANTHER" id="PTHR11579:SF0">
    <property type="entry name" value="PROTEIN-L-ISOASPARTATE(D-ASPARTATE) O-METHYLTRANSFERASE"/>
    <property type="match status" value="1"/>
</dbReference>
<dbReference type="EMBL" id="MPRK01000091">
    <property type="protein sequence ID" value="OOZ40366.1"/>
    <property type="molecule type" value="Genomic_DNA"/>
</dbReference>
<feature type="non-terminal residue" evidence="12">
    <location>
        <position position="70"/>
    </location>
</feature>
<dbReference type="AlphaFoldDB" id="A0A1T2L5Z8"/>
<evidence type="ECO:0000256" key="7">
    <source>
        <dbReference type="ARBA" id="ARBA00022679"/>
    </source>
</evidence>
<dbReference type="InterPro" id="IPR000682">
    <property type="entry name" value="PCMT"/>
</dbReference>
<dbReference type="PANTHER" id="PTHR11579">
    <property type="entry name" value="PROTEIN-L-ISOASPARTATE O-METHYLTRANSFERASE"/>
    <property type="match status" value="1"/>
</dbReference>
<dbReference type="EC" id="2.1.1.77" evidence="3"/>
<evidence type="ECO:0000256" key="9">
    <source>
        <dbReference type="ARBA" id="ARBA00030757"/>
    </source>
</evidence>